<proteinExistence type="predicted"/>
<sequence>MNLSTFCVFFAIFSLVSCKPATKENDVETSLMKDILERAFGLDKKKEGVSEISKKDEVTSLKQDQANDRRSHVGASHDDTREILGRCDINKKCEASQYCDGMFCYKCRTEGHHCDLNGECCAGSECQFGICTKGAAQGDPGTFCDIAKDCKGKDVCCIREISISHHHSICKLMLNEHESCGPINLFHQDTMRAHMEPICGPCKAGLSCKGVGIFGRHSICLPENEE</sequence>
<dbReference type="OrthoDB" id="6019408at2759"/>
<evidence type="ECO:0000313" key="5">
    <source>
        <dbReference type="EnsemblMetazoa" id="CLYHEMP002969.1"/>
    </source>
</evidence>
<dbReference type="PANTHER" id="PTHR12113">
    <property type="entry name" value="DICKKOPF3-LIKE 3"/>
    <property type="match status" value="1"/>
</dbReference>
<name>A0A7M5TWG2_9CNID</name>
<evidence type="ECO:0000256" key="4">
    <source>
        <dbReference type="SAM" id="SignalP"/>
    </source>
</evidence>
<dbReference type="GO" id="GO:0005615">
    <property type="term" value="C:extracellular space"/>
    <property type="evidence" value="ECO:0007669"/>
    <property type="project" value="TreeGrafter"/>
</dbReference>
<dbReference type="GO" id="GO:0090090">
    <property type="term" value="P:negative regulation of canonical Wnt signaling pathway"/>
    <property type="evidence" value="ECO:0007669"/>
    <property type="project" value="TreeGrafter"/>
</dbReference>
<keyword evidence="2" id="KW-0964">Secreted</keyword>
<dbReference type="GO" id="GO:0048019">
    <property type="term" value="F:receptor antagonist activity"/>
    <property type="evidence" value="ECO:0007669"/>
    <property type="project" value="TreeGrafter"/>
</dbReference>
<dbReference type="RefSeq" id="XP_066923327.1">
    <property type="nucleotide sequence ID" value="XM_067067226.1"/>
</dbReference>
<reference evidence="5" key="1">
    <citation type="submission" date="2021-01" db="UniProtKB">
        <authorList>
            <consortium name="EnsemblMetazoa"/>
        </authorList>
    </citation>
    <scope>IDENTIFICATION</scope>
</reference>
<evidence type="ECO:0000256" key="3">
    <source>
        <dbReference type="ARBA" id="ARBA00022729"/>
    </source>
</evidence>
<protein>
    <recommendedName>
        <fullName evidence="7">Dickkopf N-terminal cysteine-rich domain-containing protein</fullName>
    </recommendedName>
</protein>
<evidence type="ECO:0008006" key="7">
    <source>
        <dbReference type="Google" id="ProtNLM"/>
    </source>
</evidence>
<keyword evidence="6" id="KW-1185">Reference proteome</keyword>
<dbReference type="GeneID" id="136810656"/>
<dbReference type="GO" id="GO:0039706">
    <property type="term" value="F:co-receptor binding"/>
    <property type="evidence" value="ECO:0007669"/>
    <property type="project" value="TreeGrafter"/>
</dbReference>
<keyword evidence="3 4" id="KW-0732">Signal</keyword>
<dbReference type="EnsemblMetazoa" id="CLYHEMT002969.1">
    <property type="protein sequence ID" value="CLYHEMP002969.1"/>
    <property type="gene ID" value="CLYHEMG002969"/>
</dbReference>
<feature type="chain" id="PRO_5029782891" description="Dickkopf N-terminal cysteine-rich domain-containing protein" evidence="4">
    <location>
        <begin position="19"/>
        <end position="226"/>
    </location>
</feature>
<dbReference type="Proteomes" id="UP000594262">
    <property type="component" value="Unplaced"/>
</dbReference>
<dbReference type="AlphaFoldDB" id="A0A7M5TWG2"/>
<feature type="signal peptide" evidence="4">
    <location>
        <begin position="1"/>
        <end position="18"/>
    </location>
</feature>
<dbReference type="InterPro" id="IPR039863">
    <property type="entry name" value="DKK1-4"/>
</dbReference>
<evidence type="ECO:0000256" key="1">
    <source>
        <dbReference type="ARBA" id="ARBA00004613"/>
    </source>
</evidence>
<comment type="subcellular location">
    <subcellularLocation>
        <location evidence="1">Secreted</location>
    </subcellularLocation>
</comment>
<evidence type="ECO:0000313" key="6">
    <source>
        <dbReference type="Proteomes" id="UP000594262"/>
    </source>
</evidence>
<evidence type="ECO:0000256" key="2">
    <source>
        <dbReference type="ARBA" id="ARBA00022525"/>
    </source>
</evidence>
<dbReference type="PANTHER" id="PTHR12113:SF6">
    <property type="entry name" value="DICKKOPF N-TERMINAL CYSTEINE-RICH DOMAIN-CONTAINING PROTEIN"/>
    <property type="match status" value="1"/>
</dbReference>
<organism evidence="5 6">
    <name type="scientific">Clytia hemisphaerica</name>
    <dbReference type="NCBI Taxonomy" id="252671"/>
    <lineage>
        <taxon>Eukaryota</taxon>
        <taxon>Metazoa</taxon>
        <taxon>Cnidaria</taxon>
        <taxon>Hydrozoa</taxon>
        <taxon>Hydroidolina</taxon>
        <taxon>Leptothecata</taxon>
        <taxon>Obeliida</taxon>
        <taxon>Clytiidae</taxon>
        <taxon>Clytia</taxon>
    </lineage>
</organism>
<accession>A0A7M5TWG2</accession>